<feature type="region of interest" description="Disordered" evidence="1">
    <location>
        <begin position="415"/>
        <end position="457"/>
    </location>
</feature>
<evidence type="ECO:0000259" key="2">
    <source>
        <dbReference type="Pfam" id="PF08341"/>
    </source>
</evidence>
<dbReference type="Pfam" id="PF17802">
    <property type="entry name" value="SpaA"/>
    <property type="match status" value="1"/>
</dbReference>
<feature type="compositionally biased region" description="Basic and acidic residues" evidence="1">
    <location>
        <begin position="430"/>
        <end position="439"/>
    </location>
</feature>
<feature type="compositionally biased region" description="Low complexity" evidence="1">
    <location>
        <begin position="443"/>
        <end position="454"/>
    </location>
</feature>
<accession>Q6IZ41</accession>
<feature type="compositionally biased region" description="Basic and acidic residues" evidence="1">
    <location>
        <begin position="672"/>
        <end position="690"/>
    </location>
</feature>
<evidence type="ECO:0000259" key="3">
    <source>
        <dbReference type="Pfam" id="PF17802"/>
    </source>
</evidence>
<dbReference type="SUPFAM" id="SSF49478">
    <property type="entry name" value="Cna protein B-type domain"/>
    <property type="match status" value="1"/>
</dbReference>
<organism evidence="4">
    <name type="scientific">Streptococcus pyogenes</name>
    <dbReference type="NCBI Taxonomy" id="1314"/>
    <lineage>
        <taxon>Bacteria</taxon>
        <taxon>Bacillati</taxon>
        <taxon>Bacillota</taxon>
        <taxon>Bacilli</taxon>
        <taxon>Lactobacillales</taxon>
        <taxon>Streptococcaceae</taxon>
        <taxon>Streptococcus</taxon>
    </lineage>
</organism>
<dbReference type="AlphaFoldDB" id="Q6IZ41"/>
<evidence type="ECO:0000313" key="4">
    <source>
        <dbReference type="EMBL" id="AAT38833.1"/>
    </source>
</evidence>
<dbReference type="InterPro" id="IPR023849">
    <property type="entry name" value="TQXA_dom"/>
</dbReference>
<dbReference type="Pfam" id="PF08341">
    <property type="entry name" value="TED"/>
    <property type="match status" value="1"/>
</dbReference>
<evidence type="ECO:0000256" key="1">
    <source>
        <dbReference type="SAM" id="MobiDB-lite"/>
    </source>
</evidence>
<dbReference type="InterPro" id="IPR004237">
    <property type="entry name" value="Fibron_repeat-bd"/>
</dbReference>
<feature type="compositionally biased region" description="Basic and acidic residues" evidence="1">
    <location>
        <begin position="654"/>
        <end position="665"/>
    </location>
</feature>
<dbReference type="InterPro" id="IPR041033">
    <property type="entry name" value="SpaA_PFL_dom_1"/>
</dbReference>
<reference evidence="4" key="1">
    <citation type="journal article" date="2004" name="J. Bacteriol.">
        <title>Two distinct genotypes of prtF2, encoding a fibronectin binding protein, and evolution of the gene family in Streptococcus pyogenes.</title>
        <authorList>
            <person name="Ramachandran V."/>
            <person name="McArthur J.D."/>
            <person name="Behm C.E."/>
            <person name="Gutzeit C."/>
            <person name="Dowton M."/>
            <person name="Fagan P.K."/>
            <person name="Towers R."/>
            <person name="Currie B."/>
            <person name="Sriprakash K.S."/>
            <person name="Walker M.J."/>
        </authorList>
    </citation>
    <scope>NUCLEOTIDE SEQUENCE</scope>
    <source>
        <strain evidence="4">NS178</strain>
    </source>
</reference>
<sequence length="733" mass="81435">MTQKNSYKLSFLFSLTGFILGLLLVFIGLSGVSVGHAETRNGANKQGAFEIKKNKSQEEYNYEVYDNRNILQDGEHKLEIKRVDGTGKTYQGFCFQLTKNFPTAQGVSKKLYKKLSSSDEETLKQYASKYTSNRRGDTSGNLKKQIAKVLTEGYPTNKSDWLNGLTENEKIEVTQDAIWYFTETTVPADRSYTNRNVNSQKMKEVYQKLIDITDIDKYEDVQFDLFVPQDTNLQAVISVEPVIESLPWTSLKPIAQKDITAKKIWVDAPKEKPIIYFKLYRQLPGEKEVAVDDAELKQINSEGQQEISVTWTNQLVTDEKGMAYIYSVKEVDKNGELLEPKDYIKKEDGLTVTNTYVKPTSGHYDIEVTFGNGHIDITEDTTPDIVSGENQMKQIEGEDSKPIDEVTENNLIEFGKNTMPGEEDGTNSNKYEEVEDSRPVDTLSGLSSEQGQSGDMTIEEDSATHIKFSKRDIDGKELAGATMELRDSSGKTISTWISDGQVKDFYLMPGKYTFVETAAPDGYEIATAITFTVNEQGQVTVNGKATKGDAHIVMVDAYKPTKGSGQVIDIEEKLPDEQGHSGSTTEIEDSKSSDLIIGGQGEVVDTTEDTQSGMTGHSASTTEIEDSKSSDVIVGGQGQIVETTEDTQTGMHGDSGRKTEVEDTKLVQSFHFDNKESESNSEIPKKDKPKSNTSLPATGEKQHNKFFWMVTSCSLISSVFVISLKTKKCLSSC</sequence>
<feature type="region of interest" description="Disordered" evidence="1">
    <location>
        <begin position="606"/>
        <end position="698"/>
    </location>
</feature>
<dbReference type="Gene3D" id="1.10.150.480">
    <property type="match status" value="1"/>
</dbReference>
<feature type="compositionally biased region" description="Polar residues" evidence="1">
    <location>
        <begin position="609"/>
        <end position="622"/>
    </location>
</feature>
<dbReference type="Gene3D" id="2.30.30.670">
    <property type="entry name" value="Thioester domain"/>
    <property type="match status" value="1"/>
</dbReference>
<dbReference type="NCBIfam" id="TIGR03934">
    <property type="entry name" value="TQXA_dom"/>
    <property type="match status" value="1"/>
</dbReference>
<dbReference type="InterPro" id="IPR013783">
    <property type="entry name" value="Ig-like_fold"/>
</dbReference>
<name>Q6IZ41_STRPY</name>
<feature type="domain" description="Thioester" evidence="2">
    <location>
        <begin position="92"/>
        <end position="211"/>
    </location>
</feature>
<dbReference type="EMBL" id="AY612219">
    <property type="protein sequence ID" value="AAT38833.1"/>
    <property type="molecule type" value="Genomic_DNA"/>
</dbReference>
<feature type="compositionally biased region" description="Polar residues" evidence="1">
    <location>
        <begin position="640"/>
        <end position="650"/>
    </location>
</feature>
<dbReference type="InterPro" id="IPR013552">
    <property type="entry name" value="Thioester_dom"/>
</dbReference>
<proteinExistence type="predicted"/>
<feature type="domain" description="SpaA-like prealbumin fold" evidence="3">
    <location>
        <begin position="465"/>
        <end position="544"/>
    </location>
</feature>
<dbReference type="Pfam" id="PF02986">
    <property type="entry name" value="Fn_bind"/>
    <property type="match status" value="3"/>
</dbReference>
<dbReference type="NCBIfam" id="NF012162">
    <property type="entry name" value="surf_Nterm_1"/>
    <property type="match status" value="1"/>
</dbReference>
<protein>
    <submittedName>
        <fullName evidence="4">PrtF2</fullName>
    </submittedName>
</protein>
<dbReference type="Gene3D" id="2.60.40.10">
    <property type="entry name" value="Immunoglobulins"/>
    <property type="match status" value="1"/>
</dbReference>